<organism evidence="2 3">
    <name type="scientific">Albula glossodonta</name>
    <name type="common">roundjaw bonefish</name>
    <dbReference type="NCBI Taxonomy" id="121402"/>
    <lineage>
        <taxon>Eukaryota</taxon>
        <taxon>Metazoa</taxon>
        <taxon>Chordata</taxon>
        <taxon>Craniata</taxon>
        <taxon>Vertebrata</taxon>
        <taxon>Euteleostomi</taxon>
        <taxon>Actinopterygii</taxon>
        <taxon>Neopterygii</taxon>
        <taxon>Teleostei</taxon>
        <taxon>Albuliformes</taxon>
        <taxon>Albulidae</taxon>
        <taxon>Albula</taxon>
    </lineage>
</organism>
<keyword evidence="3" id="KW-1185">Reference proteome</keyword>
<accession>A0A8T2PNQ3</accession>
<name>A0A8T2PNQ3_9TELE</name>
<feature type="region of interest" description="Disordered" evidence="1">
    <location>
        <begin position="86"/>
        <end position="151"/>
    </location>
</feature>
<protein>
    <submittedName>
        <fullName evidence="2">Uncharacterized protein</fullName>
    </submittedName>
</protein>
<reference evidence="2" key="1">
    <citation type="thesis" date="2021" institute="BYU ScholarsArchive" country="Provo, UT, USA">
        <title>Applications of and Algorithms for Genome Assembly and Genomic Analyses with an Emphasis on Marine Teleosts.</title>
        <authorList>
            <person name="Pickett B.D."/>
        </authorList>
    </citation>
    <scope>NUCLEOTIDE SEQUENCE</scope>
    <source>
        <strain evidence="2">HI-2016</strain>
    </source>
</reference>
<sequence length="151" mass="17082">MRIHRGPADRIISAQRTRTNEAPRTVTMSMRATPPLKRAWEAGEASGNAICDCTLITFTDLSPAQSWVPRSLLNVERIALLWVVSHAPDNPPSAPPQPHHHPEPPFPLLLALPFPKKPENSGQWKRQGDQRRSDGRDRMAQRVKDRESYEL</sequence>
<feature type="region of interest" description="Disordered" evidence="1">
    <location>
        <begin position="1"/>
        <end position="22"/>
    </location>
</feature>
<dbReference type="Proteomes" id="UP000824540">
    <property type="component" value="Unassembled WGS sequence"/>
</dbReference>
<dbReference type="AlphaFoldDB" id="A0A8T2PNQ3"/>
<feature type="compositionally biased region" description="Basic and acidic residues" evidence="1">
    <location>
        <begin position="126"/>
        <end position="151"/>
    </location>
</feature>
<dbReference type="EMBL" id="JAFBMS010000005">
    <property type="protein sequence ID" value="KAG9352668.1"/>
    <property type="molecule type" value="Genomic_DNA"/>
</dbReference>
<evidence type="ECO:0000313" key="3">
    <source>
        <dbReference type="Proteomes" id="UP000824540"/>
    </source>
</evidence>
<evidence type="ECO:0000313" key="2">
    <source>
        <dbReference type="EMBL" id="KAG9352668.1"/>
    </source>
</evidence>
<comment type="caution">
    <text evidence="2">The sequence shown here is derived from an EMBL/GenBank/DDBJ whole genome shotgun (WGS) entry which is preliminary data.</text>
</comment>
<gene>
    <name evidence="2" type="ORF">JZ751_021082</name>
</gene>
<evidence type="ECO:0000256" key="1">
    <source>
        <dbReference type="SAM" id="MobiDB-lite"/>
    </source>
</evidence>
<proteinExistence type="predicted"/>